<dbReference type="PANTHER" id="PTHR37299">
    <property type="entry name" value="TRANSCRIPTIONAL REGULATOR-RELATED"/>
    <property type="match status" value="1"/>
</dbReference>
<keyword evidence="1" id="KW-0597">Phosphoprotein</keyword>
<dbReference type="PANTHER" id="PTHR37299:SF1">
    <property type="entry name" value="STAGE 0 SPORULATION PROTEIN A HOMOLOG"/>
    <property type="match status" value="1"/>
</dbReference>
<dbReference type="InterPro" id="IPR007492">
    <property type="entry name" value="LytTR_DNA-bd_dom"/>
</dbReference>
<dbReference type="RefSeq" id="WP_091519779.1">
    <property type="nucleotide sequence ID" value="NZ_FOVI01000004.1"/>
</dbReference>
<organism evidence="4 5">
    <name type="scientific">Paenimyroides ummariense</name>
    <dbReference type="NCBI Taxonomy" id="913024"/>
    <lineage>
        <taxon>Bacteria</taxon>
        <taxon>Pseudomonadati</taxon>
        <taxon>Bacteroidota</taxon>
        <taxon>Flavobacteriia</taxon>
        <taxon>Flavobacteriales</taxon>
        <taxon>Flavobacteriaceae</taxon>
        <taxon>Paenimyroides</taxon>
    </lineage>
</organism>
<protein>
    <submittedName>
        <fullName evidence="4">DNA-binding response regulator, LytR/AlgR family</fullName>
    </submittedName>
</protein>
<feature type="domain" description="HTH LytTR-type" evidence="3">
    <location>
        <begin position="142"/>
        <end position="228"/>
    </location>
</feature>
<dbReference type="GO" id="GO:0003677">
    <property type="term" value="F:DNA binding"/>
    <property type="evidence" value="ECO:0007669"/>
    <property type="project" value="UniProtKB-KW"/>
</dbReference>
<dbReference type="SMART" id="SM00448">
    <property type="entry name" value="REC"/>
    <property type="match status" value="1"/>
</dbReference>
<dbReference type="EMBL" id="FOVI01000004">
    <property type="protein sequence ID" value="SFN35401.1"/>
    <property type="molecule type" value="Genomic_DNA"/>
</dbReference>
<dbReference type="InterPro" id="IPR011006">
    <property type="entry name" value="CheY-like_superfamily"/>
</dbReference>
<dbReference type="Gene3D" id="3.40.50.2300">
    <property type="match status" value="1"/>
</dbReference>
<feature type="modified residue" description="4-aspartylphosphate" evidence="1">
    <location>
        <position position="54"/>
    </location>
</feature>
<reference evidence="5" key="1">
    <citation type="submission" date="2016-10" db="EMBL/GenBank/DDBJ databases">
        <authorList>
            <person name="Varghese N."/>
            <person name="Submissions S."/>
        </authorList>
    </citation>
    <scope>NUCLEOTIDE SEQUENCE [LARGE SCALE GENOMIC DNA]</scope>
    <source>
        <strain evidence="5">DS-12</strain>
    </source>
</reference>
<dbReference type="OrthoDB" id="2168082at2"/>
<gene>
    <name evidence="4" type="ORF">SAMN05421741_10496</name>
</gene>
<evidence type="ECO:0000313" key="4">
    <source>
        <dbReference type="EMBL" id="SFN35401.1"/>
    </source>
</evidence>
<dbReference type="InterPro" id="IPR001789">
    <property type="entry name" value="Sig_transdc_resp-reg_receiver"/>
</dbReference>
<evidence type="ECO:0000313" key="5">
    <source>
        <dbReference type="Proteomes" id="UP000199036"/>
    </source>
</evidence>
<feature type="domain" description="Response regulatory" evidence="2">
    <location>
        <begin position="3"/>
        <end position="114"/>
    </location>
</feature>
<accession>A0A1I4YBE6</accession>
<sequence>MIKAIAIDDEPLALTILEHLCSKSTDVVLEKTFTSQQEALNYLEKFPVDLIFLDIQMPENDGVSFYKSIQNKPLVIFTTAFDSYAVEGFNVNAVDYLLKPIAYERFETAVEKVKRLKQLPVSGVEDPFILIRADYKLNKIYLKNILFIEGLDDYIQIHIEGKSKIVARMSMKNILEQLPLSDFIRIHRSFIIPVQRITSVQSKFIFINDQEFPVGDTYKATVLQLLTDKKI</sequence>
<dbReference type="PROSITE" id="PS50110">
    <property type="entry name" value="RESPONSE_REGULATORY"/>
    <property type="match status" value="1"/>
</dbReference>
<dbReference type="Pfam" id="PF04397">
    <property type="entry name" value="LytTR"/>
    <property type="match status" value="1"/>
</dbReference>
<evidence type="ECO:0000256" key="1">
    <source>
        <dbReference type="PROSITE-ProRule" id="PRU00169"/>
    </source>
</evidence>
<dbReference type="SUPFAM" id="SSF52172">
    <property type="entry name" value="CheY-like"/>
    <property type="match status" value="1"/>
</dbReference>
<keyword evidence="5" id="KW-1185">Reference proteome</keyword>
<keyword evidence="4" id="KW-0238">DNA-binding</keyword>
<dbReference type="PROSITE" id="PS50930">
    <property type="entry name" value="HTH_LYTTR"/>
    <property type="match status" value="1"/>
</dbReference>
<dbReference type="GO" id="GO:0000156">
    <property type="term" value="F:phosphorelay response regulator activity"/>
    <property type="evidence" value="ECO:0007669"/>
    <property type="project" value="InterPro"/>
</dbReference>
<proteinExistence type="predicted"/>
<dbReference type="SMART" id="SM00850">
    <property type="entry name" value="LytTR"/>
    <property type="match status" value="1"/>
</dbReference>
<evidence type="ECO:0000259" key="2">
    <source>
        <dbReference type="PROSITE" id="PS50110"/>
    </source>
</evidence>
<dbReference type="InterPro" id="IPR046947">
    <property type="entry name" value="LytR-like"/>
</dbReference>
<dbReference type="AlphaFoldDB" id="A0A1I4YBE6"/>
<dbReference type="Pfam" id="PF00072">
    <property type="entry name" value="Response_reg"/>
    <property type="match status" value="1"/>
</dbReference>
<evidence type="ECO:0000259" key="3">
    <source>
        <dbReference type="PROSITE" id="PS50930"/>
    </source>
</evidence>
<dbReference type="Proteomes" id="UP000199036">
    <property type="component" value="Unassembled WGS sequence"/>
</dbReference>
<dbReference type="STRING" id="913024.SAMN05421741_10496"/>
<dbReference type="Gene3D" id="2.40.50.1020">
    <property type="entry name" value="LytTr DNA-binding domain"/>
    <property type="match status" value="1"/>
</dbReference>
<name>A0A1I4YBE6_9FLAO</name>